<protein>
    <submittedName>
        <fullName evidence="3">4''-mycarosyl isovaleryl-CoA transferase</fullName>
    </submittedName>
</protein>
<name>D9WIU1_9ACTN</name>
<evidence type="ECO:0000256" key="1">
    <source>
        <dbReference type="SAM" id="Phobius"/>
    </source>
</evidence>
<feature type="transmembrane region" description="Helical" evidence="1">
    <location>
        <begin position="250"/>
        <end position="271"/>
    </location>
</feature>
<feature type="transmembrane region" description="Helical" evidence="1">
    <location>
        <begin position="53"/>
        <end position="76"/>
    </location>
</feature>
<dbReference type="STRING" id="457427.SSOG_07308"/>
<dbReference type="HOGENOM" id="CLU_005679_2_5_11"/>
<dbReference type="GO" id="GO:0000271">
    <property type="term" value="P:polysaccharide biosynthetic process"/>
    <property type="evidence" value="ECO:0007669"/>
    <property type="project" value="TreeGrafter"/>
</dbReference>
<keyword evidence="1" id="KW-1133">Transmembrane helix</keyword>
<feature type="transmembrane region" description="Helical" evidence="1">
    <location>
        <begin position="12"/>
        <end position="32"/>
    </location>
</feature>
<feature type="transmembrane region" description="Helical" evidence="1">
    <location>
        <begin position="217"/>
        <end position="238"/>
    </location>
</feature>
<dbReference type="PANTHER" id="PTHR23028:SF53">
    <property type="entry name" value="ACYL_TRANSF_3 DOMAIN-CONTAINING PROTEIN"/>
    <property type="match status" value="1"/>
</dbReference>
<dbReference type="InterPro" id="IPR050879">
    <property type="entry name" value="Acyltransferase_3"/>
</dbReference>
<feature type="domain" description="Acyltransferase 3" evidence="2">
    <location>
        <begin position="52"/>
        <end position="395"/>
    </location>
</feature>
<dbReference type="GO" id="GO:0016020">
    <property type="term" value="C:membrane"/>
    <property type="evidence" value="ECO:0007669"/>
    <property type="project" value="TreeGrafter"/>
</dbReference>
<evidence type="ECO:0000259" key="2">
    <source>
        <dbReference type="Pfam" id="PF01757"/>
    </source>
</evidence>
<dbReference type="EMBL" id="GG657754">
    <property type="protein sequence ID" value="EFL27594.1"/>
    <property type="molecule type" value="Genomic_DNA"/>
</dbReference>
<dbReference type="Proteomes" id="UP000003963">
    <property type="component" value="Unassembled WGS sequence"/>
</dbReference>
<dbReference type="PANTHER" id="PTHR23028">
    <property type="entry name" value="ACETYLTRANSFERASE"/>
    <property type="match status" value="1"/>
</dbReference>
<dbReference type="GO" id="GO:0016747">
    <property type="term" value="F:acyltransferase activity, transferring groups other than amino-acyl groups"/>
    <property type="evidence" value="ECO:0007669"/>
    <property type="project" value="InterPro"/>
</dbReference>
<reference evidence="3 4" key="1">
    <citation type="submission" date="2009-02" db="EMBL/GenBank/DDBJ databases">
        <title>Annotation of Streptomyces hygroscopicus strain ATCC 53653.</title>
        <authorList>
            <consortium name="The Broad Institute Genome Sequencing Platform"/>
            <consortium name="Broad Institute Microbial Sequencing Center"/>
            <person name="Fischbach M."/>
            <person name="Godfrey P."/>
            <person name="Ward D."/>
            <person name="Young S."/>
            <person name="Zeng Q."/>
            <person name="Koehrsen M."/>
            <person name="Alvarado L."/>
            <person name="Berlin A.M."/>
            <person name="Bochicchio J."/>
            <person name="Borenstein D."/>
            <person name="Chapman S.B."/>
            <person name="Chen Z."/>
            <person name="Engels R."/>
            <person name="Freedman E."/>
            <person name="Gellesch M."/>
            <person name="Goldberg J."/>
            <person name="Griggs A."/>
            <person name="Gujja S."/>
            <person name="Heilman E.R."/>
            <person name="Heiman D.I."/>
            <person name="Hepburn T.A."/>
            <person name="Howarth C."/>
            <person name="Jen D."/>
            <person name="Larson L."/>
            <person name="Lewis B."/>
            <person name="Mehta T."/>
            <person name="Park D."/>
            <person name="Pearson M."/>
            <person name="Richards J."/>
            <person name="Roberts A."/>
            <person name="Saif S."/>
            <person name="Shea T.D."/>
            <person name="Shenoy N."/>
            <person name="Sisk P."/>
            <person name="Stolte C."/>
            <person name="Sykes S.N."/>
            <person name="Thomson T."/>
            <person name="Walk T."/>
            <person name="White J."/>
            <person name="Yandava C."/>
            <person name="Straight P."/>
            <person name="Clardy J."/>
            <person name="Hung D."/>
            <person name="Kolter R."/>
            <person name="Mekalanos J."/>
            <person name="Walker S."/>
            <person name="Walsh C.T."/>
            <person name="Wieland-Brown L.C."/>
            <person name="Haas B."/>
            <person name="Nusbaum C."/>
            <person name="Birren B."/>
        </authorList>
    </citation>
    <scope>NUCLEOTIDE SEQUENCE [LARGE SCALE GENOMIC DNA]</scope>
    <source>
        <strain evidence="3 4">ATCC 53653</strain>
    </source>
</reference>
<evidence type="ECO:0000313" key="3">
    <source>
        <dbReference type="EMBL" id="EFL27594.1"/>
    </source>
</evidence>
<accession>D9WIU1</accession>
<organism evidence="3 4">
    <name type="scientific">Streptomyces himastatinicus ATCC 53653</name>
    <dbReference type="NCBI Taxonomy" id="457427"/>
    <lineage>
        <taxon>Bacteria</taxon>
        <taxon>Bacillati</taxon>
        <taxon>Actinomycetota</taxon>
        <taxon>Actinomycetes</taxon>
        <taxon>Kitasatosporales</taxon>
        <taxon>Streptomycetaceae</taxon>
        <taxon>Streptomyces</taxon>
        <taxon>Streptomyces violaceusniger group</taxon>
    </lineage>
</organism>
<dbReference type="AlphaFoldDB" id="D9WIU1"/>
<keyword evidence="4" id="KW-1185">Reference proteome</keyword>
<dbReference type="InterPro" id="IPR002656">
    <property type="entry name" value="Acyl_transf_3_dom"/>
</dbReference>
<feature type="transmembrane region" description="Helical" evidence="1">
    <location>
        <begin position="88"/>
        <end position="106"/>
    </location>
</feature>
<feature type="transmembrane region" description="Helical" evidence="1">
    <location>
        <begin position="340"/>
        <end position="361"/>
    </location>
</feature>
<dbReference type="Pfam" id="PF01757">
    <property type="entry name" value="Acyl_transf_3"/>
    <property type="match status" value="1"/>
</dbReference>
<proteinExistence type="predicted"/>
<sequence>MPPSPLTTIRGATALASGLPVAVATGSQFRLLHSLETRKPMSDEPSPGRLPSLTSLRFLGALLVVWYHVTYVSGIFDGSLHTSLGTVFPFASGAVTFFFVLSGFVLTWAHKPGTRAVAFWRGRACRIFPNHVLSWTATLVFFAVTTTEVPMVSAPAHDAAAALTNLFLVQDWVPDADLYSGFNTPAWSLSCEVFFYALFPALIVAARRIPTERLRRVWTALAALIFLMPLVATAIPGPQLYDWMPVNERSMWFISAFPPVRLLEFLLGIATARLIQTGTWPRVSRLTVILAFVVYIGVLPALPPQYVMSTAMAPLIALAIARTALADIEGRSRQLARPVLVSLGETTFALYVVHFPLLLAVRHAIGPDPDLSAGAGFAIVFALIAVSVALSLVVLRFVELPLMRRWARSRRTPAPGRPASVSTTP</sequence>
<feature type="transmembrane region" description="Helical" evidence="1">
    <location>
        <begin position="283"/>
        <end position="302"/>
    </location>
</feature>
<keyword evidence="1" id="KW-0472">Membrane</keyword>
<keyword evidence="3" id="KW-0808">Transferase</keyword>
<keyword evidence="1" id="KW-0812">Transmembrane</keyword>
<feature type="transmembrane region" description="Helical" evidence="1">
    <location>
        <begin position="127"/>
        <end position="145"/>
    </location>
</feature>
<gene>
    <name evidence="3" type="ORF">SSOG_07308</name>
</gene>
<evidence type="ECO:0000313" key="4">
    <source>
        <dbReference type="Proteomes" id="UP000003963"/>
    </source>
</evidence>
<feature type="transmembrane region" description="Helical" evidence="1">
    <location>
        <begin position="186"/>
        <end position="205"/>
    </location>
</feature>
<feature type="transmembrane region" description="Helical" evidence="1">
    <location>
        <begin position="373"/>
        <end position="398"/>
    </location>
</feature>
<feature type="transmembrane region" description="Helical" evidence="1">
    <location>
        <begin position="308"/>
        <end position="328"/>
    </location>
</feature>